<gene>
    <name evidence="8" type="ORF">ENJ10_11830</name>
</gene>
<dbReference type="InterPro" id="IPR002078">
    <property type="entry name" value="Sigma_54_int"/>
</dbReference>
<evidence type="ECO:0000256" key="4">
    <source>
        <dbReference type="ARBA" id="ARBA00023163"/>
    </source>
</evidence>
<dbReference type="PROSITE" id="PS00688">
    <property type="entry name" value="SIGMA54_INTERACT_3"/>
    <property type="match status" value="1"/>
</dbReference>
<feature type="modified residue" description="4-aspartylphosphate" evidence="5">
    <location>
        <position position="54"/>
    </location>
</feature>
<comment type="caution">
    <text evidence="8">The sequence shown here is derived from an EMBL/GenBank/DDBJ whole genome shotgun (WGS) entry which is preliminary data.</text>
</comment>
<dbReference type="PANTHER" id="PTHR32071">
    <property type="entry name" value="TRANSCRIPTIONAL REGULATORY PROTEIN"/>
    <property type="match status" value="1"/>
</dbReference>
<evidence type="ECO:0000256" key="1">
    <source>
        <dbReference type="ARBA" id="ARBA00022741"/>
    </source>
</evidence>
<accession>A0A7V1PVC6</accession>
<dbReference type="Pfam" id="PF25601">
    <property type="entry name" value="AAA_lid_14"/>
    <property type="match status" value="1"/>
</dbReference>
<dbReference type="InterPro" id="IPR058031">
    <property type="entry name" value="AAA_lid_NorR"/>
</dbReference>
<dbReference type="GO" id="GO:0006355">
    <property type="term" value="P:regulation of DNA-templated transcription"/>
    <property type="evidence" value="ECO:0007669"/>
    <property type="project" value="InterPro"/>
</dbReference>
<dbReference type="GO" id="GO:0043565">
    <property type="term" value="F:sequence-specific DNA binding"/>
    <property type="evidence" value="ECO:0007669"/>
    <property type="project" value="InterPro"/>
</dbReference>
<dbReference type="InterPro" id="IPR025662">
    <property type="entry name" value="Sigma_54_int_dom_ATP-bd_1"/>
</dbReference>
<reference evidence="8" key="1">
    <citation type="journal article" date="2020" name="mSystems">
        <title>Genome- and Community-Level Interaction Insights into Carbon Utilization and Element Cycling Functions of Hydrothermarchaeota in Hydrothermal Sediment.</title>
        <authorList>
            <person name="Zhou Z."/>
            <person name="Liu Y."/>
            <person name="Xu W."/>
            <person name="Pan J."/>
            <person name="Luo Z.H."/>
            <person name="Li M."/>
        </authorList>
    </citation>
    <scope>NUCLEOTIDE SEQUENCE [LARGE SCALE GENOMIC DNA]</scope>
    <source>
        <strain evidence="8">HyVt-456</strain>
    </source>
</reference>
<dbReference type="GO" id="GO:0005524">
    <property type="term" value="F:ATP binding"/>
    <property type="evidence" value="ECO:0007669"/>
    <property type="project" value="UniProtKB-KW"/>
</dbReference>
<evidence type="ECO:0000256" key="5">
    <source>
        <dbReference type="PROSITE-ProRule" id="PRU00169"/>
    </source>
</evidence>
<dbReference type="InterPro" id="IPR009057">
    <property type="entry name" value="Homeodomain-like_sf"/>
</dbReference>
<dbReference type="SMART" id="SM00382">
    <property type="entry name" value="AAA"/>
    <property type="match status" value="1"/>
</dbReference>
<dbReference type="PANTHER" id="PTHR32071:SF113">
    <property type="entry name" value="ALGINATE BIOSYNTHESIS TRANSCRIPTIONAL REGULATORY PROTEIN ALGB"/>
    <property type="match status" value="1"/>
</dbReference>
<sequence length="446" mass="50614">MAASILVVDNEQRMCMLIKGTLELEQDLSVDVAFSGREALTLMAAKKYDVVLTDLKMTPMDGMTLLKTIKEQYPGTEILLMTAYASQETAVEAMQAGAFDYLIKPFSMDELLLRVRRILKQRRLEKENARLKERQKQAYSMSGIVGKSKIMRQVFDMIHRVAEKEATVLIRGESGTGKELIARAIHEHSPRKDKPWIAINCAALPETLLESELFGYEKGAFTGATEAKPGLFERADRGTLFLDEIGDLPLSLQSKLLRVLQNREVVHLGGHKPIPIDVRLITATHQNLEEMIEQQTFRSDLYYRINLFPITLPPLRERKEDIPELIEFFMADYPDKIIRPQAKLKLMQYDFPGNIRELQNIIERAAIMSEDIIEDIDLPLPAAQQGKTEPSSPGGVLPAEGLVLDDHLKQLLQEALQRAPNKTEAARLLGITRRRLYSMMEKFKIS</sequence>
<dbReference type="PROSITE" id="PS50045">
    <property type="entry name" value="SIGMA54_INTERACT_4"/>
    <property type="match status" value="1"/>
</dbReference>
<evidence type="ECO:0000259" key="6">
    <source>
        <dbReference type="PROSITE" id="PS50045"/>
    </source>
</evidence>
<dbReference type="Gene3D" id="3.40.50.2300">
    <property type="match status" value="1"/>
</dbReference>
<dbReference type="Gene3D" id="1.10.8.60">
    <property type="match status" value="1"/>
</dbReference>
<dbReference type="Pfam" id="PF00158">
    <property type="entry name" value="Sigma54_activat"/>
    <property type="match status" value="1"/>
</dbReference>
<dbReference type="Pfam" id="PF02954">
    <property type="entry name" value="HTH_8"/>
    <property type="match status" value="1"/>
</dbReference>
<dbReference type="EMBL" id="DRLD01000328">
    <property type="protein sequence ID" value="HED11370.1"/>
    <property type="molecule type" value="Genomic_DNA"/>
</dbReference>
<dbReference type="Gene3D" id="3.40.50.300">
    <property type="entry name" value="P-loop containing nucleotide triphosphate hydrolases"/>
    <property type="match status" value="1"/>
</dbReference>
<evidence type="ECO:0000313" key="8">
    <source>
        <dbReference type="EMBL" id="HED11370.1"/>
    </source>
</evidence>
<dbReference type="CDD" id="cd00009">
    <property type="entry name" value="AAA"/>
    <property type="match status" value="1"/>
</dbReference>
<dbReference type="SUPFAM" id="SSF46689">
    <property type="entry name" value="Homeodomain-like"/>
    <property type="match status" value="1"/>
</dbReference>
<dbReference type="SUPFAM" id="SSF52172">
    <property type="entry name" value="CheY-like"/>
    <property type="match status" value="1"/>
</dbReference>
<dbReference type="Proteomes" id="UP000886005">
    <property type="component" value="Unassembled WGS sequence"/>
</dbReference>
<keyword evidence="2" id="KW-0067">ATP-binding</keyword>
<dbReference type="SUPFAM" id="SSF52540">
    <property type="entry name" value="P-loop containing nucleoside triphosphate hydrolases"/>
    <property type="match status" value="1"/>
</dbReference>
<dbReference type="InterPro" id="IPR001789">
    <property type="entry name" value="Sig_transdc_resp-reg_receiver"/>
</dbReference>
<dbReference type="InterPro" id="IPR027417">
    <property type="entry name" value="P-loop_NTPase"/>
</dbReference>
<keyword evidence="3" id="KW-0805">Transcription regulation</keyword>
<dbReference type="GO" id="GO:0000160">
    <property type="term" value="P:phosphorelay signal transduction system"/>
    <property type="evidence" value="ECO:0007669"/>
    <property type="project" value="InterPro"/>
</dbReference>
<evidence type="ECO:0000259" key="7">
    <source>
        <dbReference type="PROSITE" id="PS50110"/>
    </source>
</evidence>
<dbReference type="Gene3D" id="1.10.10.60">
    <property type="entry name" value="Homeodomain-like"/>
    <property type="match status" value="1"/>
</dbReference>
<dbReference type="FunFam" id="3.40.50.300:FF:000006">
    <property type="entry name" value="DNA-binding transcriptional regulator NtrC"/>
    <property type="match status" value="1"/>
</dbReference>
<name>A0A7V1PVC6_CALAY</name>
<evidence type="ECO:0000256" key="2">
    <source>
        <dbReference type="ARBA" id="ARBA00022840"/>
    </source>
</evidence>
<dbReference type="InterPro" id="IPR003593">
    <property type="entry name" value="AAA+_ATPase"/>
</dbReference>
<keyword evidence="5" id="KW-0597">Phosphoprotein</keyword>
<dbReference type="Pfam" id="PF00072">
    <property type="entry name" value="Response_reg"/>
    <property type="match status" value="1"/>
</dbReference>
<keyword evidence="1" id="KW-0547">Nucleotide-binding</keyword>
<protein>
    <submittedName>
        <fullName evidence="8">Sigma-54-dependent Fis family transcriptional regulator</fullName>
    </submittedName>
</protein>
<dbReference type="SMART" id="SM00448">
    <property type="entry name" value="REC"/>
    <property type="match status" value="1"/>
</dbReference>
<dbReference type="InterPro" id="IPR025944">
    <property type="entry name" value="Sigma_54_int_dom_CS"/>
</dbReference>
<keyword evidence="4" id="KW-0804">Transcription</keyword>
<dbReference type="AlphaFoldDB" id="A0A7V1PVC6"/>
<dbReference type="InterPro" id="IPR011006">
    <property type="entry name" value="CheY-like_superfamily"/>
</dbReference>
<dbReference type="PROSITE" id="PS50110">
    <property type="entry name" value="RESPONSE_REGULATORY"/>
    <property type="match status" value="1"/>
</dbReference>
<dbReference type="InterPro" id="IPR002197">
    <property type="entry name" value="HTH_Fis"/>
</dbReference>
<feature type="domain" description="Sigma-54 factor interaction" evidence="6">
    <location>
        <begin position="144"/>
        <end position="367"/>
    </location>
</feature>
<evidence type="ECO:0000256" key="3">
    <source>
        <dbReference type="ARBA" id="ARBA00023015"/>
    </source>
</evidence>
<proteinExistence type="predicted"/>
<feature type="domain" description="Response regulatory" evidence="7">
    <location>
        <begin position="4"/>
        <end position="119"/>
    </location>
</feature>
<organism evidence="8">
    <name type="scientific">Caldithrix abyssi</name>
    <dbReference type="NCBI Taxonomy" id="187145"/>
    <lineage>
        <taxon>Bacteria</taxon>
        <taxon>Pseudomonadati</taxon>
        <taxon>Calditrichota</taxon>
        <taxon>Calditrichia</taxon>
        <taxon>Calditrichales</taxon>
        <taxon>Calditrichaceae</taxon>
        <taxon>Caldithrix</taxon>
    </lineage>
</organism>
<dbReference type="PROSITE" id="PS00675">
    <property type="entry name" value="SIGMA54_INTERACT_1"/>
    <property type="match status" value="1"/>
</dbReference>